<dbReference type="InterPro" id="IPR009061">
    <property type="entry name" value="DNA-bd_dom_put_sf"/>
</dbReference>
<protein>
    <submittedName>
        <fullName evidence="2">MerR family transcriptional regulator</fullName>
    </submittedName>
</protein>
<comment type="caution">
    <text evidence="2">The sequence shown here is derived from an EMBL/GenBank/DDBJ whole genome shotgun (WGS) entry which is preliminary data.</text>
</comment>
<dbReference type="SUPFAM" id="SSF46955">
    <property type="entry name" value="Putative DNA-binding domain"/>
    <property type="match status" value="1"/>
</dbReference>
<sequence length="41" mass="4832">MKYYLIGEFADKIGKTIQTLRNWDKNNTFKPAYVTNAGTRY</sequence>
<dbReference type="PROSITE" id="PS50937">
    <property type="entry name" value="HTH_MERR_2"/>
    <property type="match status" value="1"/>
</dbReference>
<dbReference type="EMBL" id="JACJLT010000066">
    <property type="protein sequence ID" value="MBM6875512.1"/>
    <property type="molecule type" value="Genomic_DNA"/>
</dbReference>
<organism evidence="2 3">
    <name type="scientific">Fusobacterium mortiferum</name>
    <dbReference type="NCBI Taxonomy" id="850"/>
    <lineage>
        <taxon>Bacteria</taxon>
        <taxon>Fusobacteriati</taxon>
        <taxon>Fusobacteriota</taxon>
        <taxon>Fusobacteriia</taxon>
        <taxon>Fusobacteriales</taxon>
        <taxon>Fusobacteriaceae</taxon>
        <taxon>Fusobacterium</taxon>
    </lineage>
</organism>
<evidence type="ECO:0000259" key="1">
    <source>
        <dbReference type="PROSITE" id="PS50937"/>
    </source>
</evidence>
<reference evidence="2 3" key="1">
    <citation type="journal article" date="2021" name="Sci. Rep.">
        <title>The distribution of antibiotic resistance genes in chicken gut microbiota commensals.</title>
        <authorList>
            <person name="Juricova H."/>
            <person name="Matiasovicova J."/>
            <person name="Kubasova T."/>
            <person name="Cejkova D."/>
            <person name="Rychlik I."/>
        </authorList>
    </citation>
    <scope>NUCLEOTIDE SEQUENCE [LARGE SCALE GENOMIC DNA]</scope>
    <source>
        <strain evidence="2 3">An425</strain>
    </source>
</reference>
<feature type="domain" description="HTH merR-type" evidence="1">
    <location>
        <begin position="3"/>
        <end position="41"/>
    </location>
</feature>
<gene>
    <name evidence="2" type="ORF">H6A04_07595</name>
</gene>
<keyword evidence="3" id="KW-1185">Reference proteome</keyword>
<evidence type="ECO:0000313" key="2">
    <source>
        <dbReference type="EMBL" id="MBM6875512.1"/>
    </source>
</evidence>
<proteinExistence type="predicted"/>
<dbReference type="Gene3D" id="1.10.1660.10">
    <property type="match status" value="1"/>
</dbReference>
<name>A0ABS2G338_FUSMR</name>
<dbReference type="InterPro" id="IPR000551">
    <property type="entry name" value="MerR-type_HTH_dom"/>
</dbReference>
<accession>A0ABS2G338</accession>
<feature type="non-terminal residue" evidence="2">
    <location>
        <position position="41"/>
    </location>
</feature>
<evidence type="ECO:0000313" key="3">
    <source>
        <dbReference type="Proteomes" id="UP000728968"/>
    </source>
</evidence>
<dbReference type="Proteomes" id="UP000728968">
    <property type="component" value="Unassembled WGS sequence"/>
</dbReference>